<dbReference type="RefSeq" id="WP_179428751.1">
    <property type="nucleotide sequence ID" value="NZ_JACBZP010000001.1"/>
</dbReference>
<dbReference type="Pfam" id="PF13397">
    <property type="entry name" value="RbpA"/>
    <property type="match status" value="1"/>
</dbReference>
<reference evidence="3 4" key="1">
    <citation type="submission" date="2020-07" db="EMBL/GenBank/DDBJ databases">
        <title>Sequencing the genomes of 1000 actinobacteria strains.</title>
        <authorList>
            <person name="Klenk H.-P."/>
        </authorList>
    </citation>
    <scope>NUCLEOTIDE SEQUENCE [LARGE SCALE GENOMIC DNA]</scope>
    <source>
        <strain evidence="3 4">DSM 26341</strain>
    </source>
</reference>
<dbReference type="InterPro" id="IPR038638">
    <property type="entry name" value="RbpA_sf"/>
</dbReference>
<comment type="caution">
    <text evidence="3">The sequence shown here is derived from an EMBL/GenBank/DDBJ whole genome shotgun (WGS) entry which is preliminary data.</text>
</comment>
<keyword evidence="4" id="KW-1185">Reference proteome</keyword>
<evidence type="ECO:0000256" key="2">
    <source>
        <dbReference type="SAM" id="MobiDB-lite"/>
    </source>
</evidence>
<feature type="region of interest" description="Disordered" evidence="2">
    <location>
        <begin position="1"/>
        <end position="24"/>
    </location>
</feature>
<dbReference type="InterPro" id="IPR025182">
    <property type="entry name" value="RNApol-bd_RbpA"/>
</dbReference>
<dbReference type="Gene3D" id="2.20.28.270">
    <property type="entry name" value="RNA polymerase-binding protein A"/>
    <property type="match status" value="1"/>
</dbReference>
<comment type="caution">
    <text evidence="1">Lacks conserved residue(s) required for the propagation of feature annotation.</text>
</comment>
<organism evidence="3 4">
    <name type="scientific">Spelaeicoccus albus</name>
    <dbReference type="NCBI Taxonomy" id="1280376"/>
    <lineage>
        <taxon>Bacteria</taxon>
        <taxon>Bacillati</taxon>
        <taxon>Actinomycetota</taxon>
        <taxon>Actinomycetes</taxon>
        <taxon>Micrococcales</taxon>
        <taxon>Brevibacteriaceae</taxon>
        <taxon>Spelaeicoccus</taxon>
    </lineage>
</organism>
<evidence type="ECO:0000313" key="3">
    <source>
        <dbReference type="EMBL" id="NYI68398.1"/>
    </source>
</evidence>
<comment type="subunit">
    <text evidence="1">Forms a complex with the RNAP catalytic core and with free principal sigma factors.</text>
</comment>
<comment type="function">
    <text evidence="1">Binds to RNA polymerase (RNAP), stimulating transcription from principal, but not alternative sigma factor promoters.</text>
</comment>
<dbReference type="Proteomes" id="UP000539111">
    <property type="component" value="Unassembled WGS sequence"/>
</dbReference>
<dbReference type="AlphaFoldDB" id="A0A7Z0D3W0"/>
<comment type="similarity">
    <text evidence="1">Belongs to the RNA polymerase-binding protein RbpA family.</text>
</comment>
<keyword evidence="1" id="KW-0805">Transcription regulation</keyword>
<evidence type="ECO:0000256" key="1">
    <source>
        <dbReference type="HAMAP-Rule" id="MF_01483"/>
    </source>
</evidence>
<proteinExistence type="inferred from homology"/>
<dbReference type="GO" id="GO:0001000">
    <property type="term" value="F:bacterial-type RNA polymerase core enzyme binding"/>
    <property type="evidence" value="ECO:0007669"/>
    <property type="project" value="UniProtKB-UniRule"/>
</dbReference>
<feature type="region of interest" description="Disordered" evidence="2">
    <location>
        <begin position="108"/>
        <end position="133"/>
    </location>
</feature>
<keyword evidence="1" id="KW-0804">Transcription</keyword>
<dbReference type="EMBL" id="JACBZP010000001">
    <property type="protein sequence ID" value="NYI68398.1"/>
    <property type="molecule type" value="Genomic_DNA"/>
</dbReference>
<protein>
    <recommendedName>
        <fullName evidence="1">RNA polymerase-binding protein RbpA</fullName>
    </recommendedName>
</protein>
<dbReference type="GO" id="GO:0045893">
    <property type="term" value="P:positive regulation of DNA-templated transcription"/>
    <property type="evidence" value="ECO:0007669"/>
    <property type="project" value="UniProtKB-UniRule"/>
</dbReference>
<name>A0A7Z0D3W0_9MICO</name>
<sequence>MSERSLRGTQLGSRSLESDAGVEPAPRQIAEYVCADGSTFTVPFSVEADIPQTWESGTSGHGILKGTQEAGADDEKHVRTHWDMLLERRSPEELQALLDERLELLHAGRLHQSPATGESKESAKKPAKRKAKK</sequence>
<feature type="region of interest" description="Disordered" evidence="2">
    <location>
        <begin position="52"/>
        <end position="75"/>
    </location>
</feature>
<accession>A0A7Z0D3W0</accession>
<dbReference type="HAMAP" id="MF_01483">
    <property type="entry name" value="RbpA"/>
    <property type="match status" value="1"/>
</dbReference>
<gene>
    <name evidence="1" type="primary">rbpA</name>
    <name evidence="3" type="ORF">BJY26_002704</name>
</gene>
<evidence type="ECO:0000313" key="4">
    <source>
        <dbReference type="Proteomes" id="UP000539111"/>
    </source>
</evidence>